<dbReference type="InterPro" id="IPR014756">
    <property type="entry name" value="Ig_E-set"/>
</dbReference>
<dbReference type="AlphaFoldDB" id="A0A2P6TQ38"/>
<evidence type="ECO:0000313" key="5">
    <source>
        <dbReference type="EMBL" id="PRW56142.1"/>
    </source>
</evidence>
<evidence type="ECO:0000256" key="1">
    <source>
        <dbReference type="ARBA" id="ARBA00022729"/>
    </source>
</evidence>
<keyword evidence="6" id="KW-1185">Reference proteome</keyword>
<dbReference type="Pfam" id="PF07250">
    <property type="entry name" value="Glyoxal_oxid_N"/>
    <property type="match status" value="1"/>
</dbReference>
<feature type="domain" description="Glyoxal oxidase N-terminal" evidence="3">
    <location>
        <begin position="108"/>
        <end position="368"/>
    </location>
</feature>
<keyword evidence="1 2" id="KW-0732">Signal</keyword>
<dbReference type="EMBL" id="LHPG02000009">
    <property type="protein sequence ID" value="PRW56142.1"/>
    <property type="molecule type" value="Genomic_DNA"/>
</dbReference>
<feature type="signal peptide" evidence="2">
    <location>
        <begin position="1"/>
        <end position="22"/>
    </location>
</feature>
<name>A0A2P6TQ38_CHLSO</name>
<sequence length="554" mass="59718">MAAQQLLLLPLLLAALLPNAAASPHVGAGMPWLSNGTASFSAGSNRRLMASGNEFYPAGGKGAWFSGVNSGEVVAWQVFKKGYNSVVLNPFNGQTQQLLGAEGIHSGSNAFCGAQTTSPNQDIFMVGGHTNAERYFRHYNHNTRTVKKYLMSSNRWYPGVGTLPDGKIITIGGVTKSGVGGWGATGKAQYNNPTYEIIEPYGPTFGGDQQDMREQLTTAFPMHEYAAPVVTPDGGLAVVSGKTLYKYKKTNNPFRFAKEFRYQDCPHPSRAYPQTGVNILLPLHYQDNYQRLVLMQAGGSAQEHANSQTPASKQAQFIELSAGKNAQWYGVNMPLGRVMSDAVHLCDGTILLVNGATQGVAGWGSTATKFRGRDRYNYNCQTKCGNTGDNFQYEPTIFDPVTGKFSAKGSLSMAARGRGYHSIALLMPDCRVMVGGSDVTNDHTAEFFYPPHLAAGPRPNIVWAPDAATWGQQLPVQFTTVDPVDRVILIRTGSATHSQGFDARALWLPFSVIGAGGLSVSMPPTRANAPPGMYYLILLSNKGVPSVSKIISLK</sequence>
<dbReference type="STRING" id="3076.A0A2P6TQ38"/>
<dbReference type="Gene3D" id="2.60.40.10">
    <property type="entry name" value="Immunoglobulins"/>
    <property type="match status" value="1"/>
</dbReference>
<evidence type="ECO:0000256" key="2">
    <source>
        <dbReference type="SAM" id="SignalP"/>
    </source>
</evidence>
<protein>
    <submittedName>
        <fullName evidence="5">Galactose oxidase</fullName>
    </submittedName>
</protein>
<reference evidence="5 6" key="1">
    <citation type="journal article" date="2018" name="Plant J.">
        <title>Genome sequences of Chlorella sorokiniana UTEX 1602 and Micractinium conductrix SAG 241.80: implications to maltose excretion by a green alga.</title>
        <authorList>
            <person name="Arriola M.B."/>
            <person name="Velmurugan N."/>
            <person name="Zhang Y."/>
            <person name="Plunkett M.H."/>
            <person name="Hondzo H."/>
            <person name="Barney B.M."/>
        </authorList>
    </citation>
    <scope>NUCLEOTIDE SEQUENCE [LARGE SCALE GENOMIC DNA]</scope>
    <source>
        <strain evidence="6">UTEX 1602</strain>
    </source>
</reference>
<dbReference type="Pfam" id="PF09118">
    <property type="entry name" value="GO-like_E_set"/>
    <property type="match status" value="1"/>
</dbReference>
<dbReference type="CDD" id="cd02851">
    <property type="entry name" value="E_set_GO_C"/>
    <property type="match status" value="1"/>
</dbReference>
<comment type="caution">
    <text evidence="5">The sequence shown here is derived from an EMBL/GenBank/DDBJ whole genome shotgun (WGS) entry which is preliminary data.</text>
</comment>
<dbReference type="Proteomes" id="UP000239899">
    <property type="component" value="Unassembled WGS sequence"/>
</dbReference>
<dbReference type="InterPro" id="IPR015202">
    <property type="entry name" value="GO-like_E_set"/>
</dbReference>
<dbReference type="SUPFAM" id="SSF81296">
    <property type="entry name" value="E set domains"/>
    <property type="match status" value="1"/>
</dbReference>
<dbReference type="InterPro" id="IPR009880">
    <property type="entry name" value="Glyoxal_oxidase_N"/>
</dbReference>
<organism evidence="5 6">
    <name type="scientific">Chlorella sorokiniana</name>
    <name type="common">Freshwater green alga</name>
    <dbReference type="NCBI Taxonomy" id="3076"/>
    <lineage>
        <taxon>Eukaryota</taxon>
        <taxon>Viridiplantae</taxon>
        <taxon>Chlorophyta</taxon>
        <taxon>core chlorophytes</taxon>
        <taxon>Trebouxiophyceae</taxon>
        <taxon>Chlorellales</taxon>
        <taxon>Chlorellaceae</taxon>
        <taxon>Chlorella clade</taxon>
        <taxon>Chlorella</taxon>
    </lineage>
</organism>
<dbReference type="InterPro" id="IPR037293">
    <property type="entry name" value="Gal_Oxidase_central_sf"/>
</dbReference>
<evidence type="ECO:0000259" key="4">
    <source>
        <dbReference type="Pfam" id="PF09118"/>
    </source>
</evidence>
<gene>
    <name evidence="5" type="ORF">C2E21_4980</name>
</gene>
<dbReference type="InterPro" id="IPR011043">
    <property type="entry name" value="Gal_Oxase/kelch_b-propeller"/>
</dbReference>
<dbReference type="InterPro" id="IPR013783">
    <property type="entry name" value="Ig-like_fold"/>
</dbReference>
<dbReference type="PANTHER" id="PTHR32208">
    <property type="entry name" value="SECRETED PROTEIN-RELATED"/>
    <property type="match status" value="1"/>
</dbReference>
<dbReference type="PANTHER" id="PTHR32208:SF21">
    <property type="entry name" value="LOW QUALITY PROTEIN: ALDEHYDE OXIDASE GLOX-LIKE"/>
    <property type="match status" value="1"/>
</dbReference>
<feature type="domain" description="Galactose oxidase-like Early set" evidence="4">
    <location>
        <begin position="458"/>
        <end position="552"/>
    </location>
</feature>
<dbReference type="Gene3D" id="2.130.10.80">
    <property type="entry name" value="Galactose oxidase/kelch, beta-propeller"/>
    <property type="match status" value="1"/>
</dbReference>
<accession>A0A2P6TQ38</accession>
<proteinExistence type="predicted"/>
<dbReference type="SUPFAM" id="SSF50965">
    <property type="entry name" value="Galactose oxidase, central domain"/>
    <property type="match status" value="1"/>
</dbReference>
<evidence type="ECO:0000313" key="6">
    <source>
        <dbReference type="Proteomes" id="UP000239899"/>
    </source>
</evidence>
<evidence type="ECO:0000259" key="3">
    <source>
        <dbReference type="Pfam" id="PF07250"/>
    </source>
</evidence>
<dbReference type="OrthoDB" id="2019572at2759"/>
<feature type="chain" id="PRO_5015140414" evidence="2">
    <location>
        <begin position="23"/>
        <end position="554"/>
    </location>
</feature>